<dbReference type="GO" id="GO:0016757">
    <property type="term" value="F:glycosyltransferase activity"/>
    <property type="evidence" value="ECO:0007669"/>
    <property type="project" value="InterPro"/>
</dbReference>
<dbReference type="CAZy" id="GT4">
    <property type="family name" value="Glycosyltransferase Family 4"/>
</dbReference>
<name>B3QQJ2_CHLP8</name>
<dbReference type="STRING" id="517417.Cpar_1803"/>
<dbReference type="KEGG" id="cpc:Cpar_1803"/>
<dbReference type="OrthoDB" id="9790710at2"/>
<dbReference type="InterPro" id="IPR028098">
    <property type="entry name" value="Glyco_trans_4-like_N"/>
</dbReference>
<reference evidence="3" key="1">
    <citation type="submission" date="2008-06" db="EMBL/GenBank/DDBJ databases">
        <title>Complete sequence of Chlorobaculum parvum NCIB 8327.</title>
        <authorList>
            <consortium name="US DOE Joint Genome Institute"/>
            <person name="Lucas S."/>
            <person name="Copeland A."/>
            <person name="Lapidus A."/>
            <person name="Glavina del Rio T."/>
            <person name="Dalin E."/>
            <person name="Tice H."/>
            <person name="Bruce D."/>
            <person name="Goodwin L."/>
            <person name="Pitluck S."/>
            <person name="Schmutz J."/>
            <person name="Larimer F."/>
            <person name="Land M."/>
            <person name="Hauser L."/>
            <person name="Kyrpides N."/>
            <person name="Mikhailova N."/>
            <person name="Zhao F."/>
            <person name="Li T."/>
            <person name="Liu Z."/>
            <person name="Overmann J."/>
            <person name="Bryant D.A."/>
            <person name="Richardson P."/>
        </authorList>
    </citation>
    <scope>NUCLEOTIDE SEQUENCE [LARGE SCALE GENOMIC DNA]</scope>
    <source>
        <strain evidence="3">NCIB 8327</strain>
    </source>
</reference>
<dbReference type="PANTHER" id="PTHR12526:SF630">
    <property type="entry name" value="GLYCOSYLTRANSFERASE"/>
    <property type="match status" value="1"/>
</dbReference>
<dbReference type="SUPFAM" id="SSF53756">
    <property type="entry name" value="UDP-Glycosyltransferase/glycogen phosphorylase"/>
    <property type="match status" value="1"/>
</dbReference>
<dbReference type="InterPro" id="IPR001296">
    <property type="entry name" value="Glyco_trans_1"/>
</dbReference>
<dbReference type="Proteomes" id="UP000008811">
    <property type="component" value="Chromosome"/>
</dbReference>
<keyword evidence="3" id="KW-0808">Transferase</keyword>
<dbReference type="HOGENOM" id="CLU_009583_0_4_10"/>
<evidence type="ECO:0000259" key="1">
    <source>
        <dbReference type="Pfam" id="PF00534"/>
    </source>
</evidence>
<accession>B3QQJ2</accession>
<feature type="domain" description="Glycosyltransferase subfamily 4-like N-terminal" evidence="2">
    <location>
        <begin position="40"/>
        <end position="159"/>
    </location>
</feature>
<dbReference type="EMBL" id="CP001099">
    <property type="protein sequence ID" value="ACF12195.1"/>
    <property type="molecule type" value="Genomic_DNA"/>
</dbReference>
<dbReference type="eggNOG" id="COG0438">
    <property type="taxonomic scope" value="Bacteria"/>
</dbReference>
<evidence type="ECO:0000313" key="3">
    <source>
        <dbReference type="EMBL" id="ACF12195.1"/>
    </source>
</evidence>
<feature type="domain" description="Glycosyl transferase family 1" evidence="1">
    <location>
        <begin position="173"/>
        <end position="331"/>
    </location>
</feature>
<dbReference type="RefSeq" id="WP_012503028.1">
    <property type="nucleotide sequence ID" value="NC_011027.1"/>
</dbReference>
<dbReference type="Gene3D" id="3.40.50.2000">
    <property type="entry name" value="Glycogen Phosphorylase B"/>
    <property type="match status" value="2"/>
</dbReference>
<proteinExistence type="predicted"/>
<evidence type="ECO:0000259" key="2">
    <source>
        <dbReference type="Pfam" id="PF13439"/>
    </source>
</evidence>
<evidence type="ECO:0000313" key="4">
    <source>
        <dbReference type="Proteomes" id="UP000008811"/>
    </source>
</evidence>
<dbReference type="PANTHER" id="PTHR12526">
    <property type="entry name" value="GLYCOSYLTRANSFERASE"/>
    <property type="match status" value="1"/>
</dbReference>
<dbReference type="CDD" id="cd03811">
    <property type="entry name" value="GT4_GT28_WabH-like"/>
    <property type="match status" value="1"/>
</dbReference>
<dbReference type="Pfam" id="PF00534">
    <property type="entry name" value="Glycos_transf_1"/>
    <property type="match status" value="1"/>
</dbReference>
<gene>
    <name evidence="3" type="ordered locus">Cpar_1803</name>
</gene>
<organism evidence="3 4">
    <name type="scientific">Chlorobaculum parvum (strain DSM 263 / NCIMB 8327)</name>
    <name type="common">Chlorobium vibrioforme subsp. thiosulfatophilum</name>
    <dbReference type="NCBI Taxonomy" id="517417"/>
    <lineage>
        <taxon>Bacteria</taxon>
        <taxon>Pseudomonadati</taxon>
        <taxon>Chlorobiota</taxon>
        <taxon>Chlorobiia</taxon>
        <taxon>Chlorobiales</taxon>
        <taxon>Chlorobiaceae</taxon>
        <taxon>Chlorobaculum</taxon>
    </lineage>
</organism>
<dbReference type="Pfam" id="PF13439">
    <property type="entry name" value="Glyco_transf_4"/>
    <property type="match status" value="1"/>
</dbReference>
<protein>
    <submittedName>
        <fullName evidence="3">Glycosyl transferase group 1</fullName>
    </submittedName>
</protein>
<keyword evidence="4" id="KW-1185">Reference proteome</keyword>
<dbReference type="AlphaFoldDB" id="B3QQJ2"/>
<sequence length="355" mass="39884">MNILFINSARTWGGTEKWTSMAAHALAESENTFLVYRREIVGERFTIPKFQLPCLSHVDPYTIMQVIRIIRQHRIDVVIPTKRKDYMIAGIASKVCGITNILRLGIDRTPTSFWFHRLMYGTLADGIIVNARRIKESLSKATWLDSDKIRVIYNGIDTTAIDRQFPDGLPDKPTGFTVCSMGILTRRKGFDFLMEGFARFLERSGAQDAELVIIGSGPEQAALEALADELGISGITRFTGFLRNPLSELARSHLFAMVSKNEGIANALLEGMYLGNAPVSTRAGGSEEAIDHGVNGYLLDYGDVETLADTLVELYQSPQLRETIARRARERVIKQFALERMSREVIDFCKSRQKR</sequence>